<sequence length="276" mass="29429">MDMPLENIPLEKLRSALFVPGDRPERFAKALASGADVVIVDLEDAVQASAKAQARDHLRAFLDATPEAGVWVRVNMAGHPEHNADLDLCRHRGVLGVLLPKAESVEQVVNAAALGKPVLPIIESALGLLALAEMARVPGVQRLTFGGLDLCLDLGMSAGSSAAARLLDQVRYDLLVHTRLAGLAAPLDTVFPDIADLDGLARFARDARDAGFAGMLCIHPRQVSGVHQALAPTREQLDWAHKIVGAAQGNGAFQLDGQMVDAPVIERARRLLALHD</sequence>
<dbReference type="InterPro" id="IPR015813">
    <property type="entry name" value="Pyrv/PenolPyrv_kinase-like_dom"/>
</dbReference>
<accession>A0A7W7KT11</accession>
<evidence type="ECO:0000256" key="4">
    <source>
        <dbReference type="PIRSR" id="PIRSR015582-1"/>
    </source>
</evidence>
<evidence type="ECO:0000259" key="6">
    <source>
        <dbReference type="Pfam" id="PF03328"/>
    </source>
</evidence>
<dbReference type="GO" id="GO:0047777">
    <property type="term" value="F:(S)-citramalyl-CoA lyase activity"/>
    <property type="evidence" value="ECO:0007669"/>
    <property type="project" value="UniProtKB-EC"/>
</dbReference>
<feature type="binding site" evidence="4">
    <location>
        <position position="73"/>
    </location>
    <ligand>
        <name>substrate</name>
    </ligand>
</feature>
<dbReference type="AlphaFoldDB" id="A0A7W7KT11"/>
<evidence type="ECO:0000256" key="2">
    <source>
        <dbReference type="ARBA" id="ARBA00022723"/>
    </source>
</evidence>
<dbReference type="Gene3D" id="3.20.20.60">
    <property type="entry name" value="Phosphoenolpyruvate-binding domains"/>
    <property type="match status" value="1"/>
</dbReference>
<keyword evidence="3 5" id="KW-0460">Magnesium</keyword>
<dbReference type="SUPFAM" id="SSF51621">
    <property type="entry name" value="Phosphoenolpyruvate/pyruvate domain"/>
    <property type="match status" value="1"/>
</dbReference>
<feature type="domain" description="HpcH/HpaI aldolase/citrate lyase" evidence="6">
    <location>
        <begin position="14"/>
        <end position="220"/>
    </location>
</feature>
<dbReference type="GO" id="GO:0006107">
    <property type="term" value="P:oxaloacetate metabolic process"/>
    <property type="evidence" value="ECO:0007669"/>
    <property type="project" value="TreeGrafter"/>
</dbReference>
<dbReference type="PANTHER" id="PTHR32308:SF10">
    <property type="entry name" value="CITRATE LYASE SUBUNIT BETA"/>
    <property type="match status" value="1"/>
</dbReference>
<dbReference type="Pfam" id="PF03328">
    <property type="entry name" value="HpcH_HpaI"/>
    <property type="match status" value="1"/>
</dbReference>
<dbReference type="InterPro" id="IPR011206">
    <property type="entry name" value="Citrate_lyase_beta/mcl1/mcl2"/>
</dbReference>
<reference evidence="7 8" key="1">
    <citation type="submission" date="2020-08" db="EMBL/GenBank/DDBJ databases">
        <title>Functional genomics of gut bacteria from endangered species of beetles.</title>
        <authorList>
            <person name="Carlos-Shanley C."/>
        </authorList>
    </citation>
    <scope>NUCLEOTIDE SEQUENCE [LARGE SCALE GENOMIC DNA]</scope>
    <source>
        <strain evidence="7 8">S00179</strain>
    </source>
</reference>
<evidence type="ECO:0000313" key="7">
    <source>
        <dbReference type="EMBL" id="MBB4868171.1"/>
    </source>
</evidence>
<evidence type="ECO:0000313" key="8">
    <source>
        <dbReference type="Proteomes" id="UP000566995"/>
    </source>
</evidence>
<comment type="cofactor">
    <cofactor evidence="1">
        <name>Mg(2+)</name>
        <dbReference type="ChEBI" id="CHEBI:18420"/>
    </cofactor>
</comment>
<keyword evidence="2 5" id="KW-0479">Metal-binding</keyword>
<evidence type="ECO:0000256" key="1">
    <source>
        <dbReference type="ARBA" id="ARBA00001946"/>
    </source>
</evidence>
<name>A0A7W7KT11_PSENT</name>
<comment type="caution">
    <text evidence="7">The sequence shown here is derived from an EMBL/GenBank/DDBJ whole genome shotgun (WGS) entry which is preliminary data.</text>
</comment>
<dbReference type="GO" id="GO:0000287">
    <property type="term" value="F:magnesium ion binding"/>
    <property type="evidence" value="ECO:0007669"/>
    <property type="project" value="TreeGrafter"/>
</dbReference>
<feature type="binding site" evidence="5">
    <location>
        <position position="149"/>
    </location>
    <ligand>
        <name>Mg(2+)</name>
        <dbReference type="ChEBI" id="CHEBI:18420"/>
    </ligand>
</feature>
<dbReference type="EMBL" id="JACHLI010000062">
    <property type="protein sequence ID" value="MBB4868171.1"/>
    <property type="molecule type" value="Genomic_DNA"/>
</dbReference>
<protein>
    <submittedName>
        <fullName evidence="7">(S)-citramalyl-CoA lyase</fullName>
        <ecNumber evidence="7">4.1.3.25</ecNumber>
    </submittedName>
</protein>
<feature type="binding site" evidence="4">
    <location>
        <position position="123"/>
    </location>
    <ligand>
        <name>substrate</name>
    </ligand>
</feature>
<dbReference type="EC" id="4.1.3.25" evidence="7"/>
<dbReference type="PIRSF" id="PIRSF015582">
    <property type="entry name" value="Cit_lyase_B"/>
    <property type="match status" value="1"/>
</dbReference>
<keyword evidence="7" id="KW-0456">Lyase</keyword>
<dbReference type="Proteomes" id="UP000566995">
    <property type="component" value="Unassembled WGS sequence"/>
</dbReference>
<organism evidence="7 8">
    <name type="scientific">Pseudomonas nitroreducens</name>
    <dbReference type="NCBI Taxonomy" id="46680"/>
    <lineage>
        <taxon>Bacteria</taxon>
        <taxon>Pseudomonadati</taxon>
        <taxon>Pseudomonadota</taxon>
        <taxon>Gammaproteobacteria</taxon>
        <taxon>Pseudomonadales</taxon>
        <taxon>Pseudomonadaceae</taxon>
        <taxon>Pseudomonas</taxon>
    </lineage>
</organism>
<evidence type="ECO:0000256" key="3">
    <source>
        <dbReference type="ARBA" id="ARBA00022842"/>
    </source>
</evidence>
<dbReference type="PANTHER" id="PTHR32308">
    <property type="entry name" value="LYASE BETA SUBUNIT, PUTATIVE (AFU_ORTHOLOGUE AFUA_4G13030)-RELATED"/>
    <property type="match status" value="1"/>
</dbReference>
<dbReference type="InterPro" id="IPR040442">
    <property type="entry name" value="Pyrv_kinase-like_dom_sf"/>
</dbReference>
<proteinExistence type="predicted"/>
<gene>
    <name evidence="7" type="ORF">HNP46_007091</name>
</gene>
<feature type="binding site" evidence="5">
    <location>
        <position position="123"/>
    </location>
    <ligand>
        <name>Mg(2+)</name>
        <dbReference type="ChEBI" id="CHEBI:18420"/>
    </ligand>
</feature>
<dbReference type="InterPro" id="IPR005000">
    <property type="entry name" value="Aldolase/citrate-lyase_domain"/>
</dbReference>
<evidence type="ECO:0000256" key="5">
    <source>
        <dbReference type="PIRSR" id="PIRSR015582-2"/>
    </source>
</evidence>